<evidence type="ECO:0000313" key="1">
    <source>
        <dbReference type="EMBL" id="KHG09435.1"/>
    </source>
</evidence>
<sequence>MILNCNDIGMLGYIYHHIGFRYMISCKTTFGTLVQI</sequence>
<protein>
    <submittedName>
        <fullName evidence="1">Uncharacterized protein</fullName>
    </submittedName>
</protein>
<dbReference type="AlphaFoldDB" id="A0A0B0N9H0"/>
<evidence type="ECO:0000313" key="2">
    <source>
        <dbReference type="Proteomes" id="UP000032142"/>
    </source>
</evidence>
<gene>
    <name evidence="1" type="ORF">F383_04335</name>
</gene>
<reference evidence="2" key="1">
    <citation type="submission" date="2014-09" db="EMBL/GenBank/DDBJ databases">
        <authorList>
            <person name="Mudge J."/>
            <person name="Ramaraj T."/>
            <person name="Lindquist I.E."/>
            <person name="Bharti A.K."/>
            <person name="Sundararajan A."/>
            <person name="Cameron C.T."/>
            <person name="Woodward J.E."/>
            <person name="May G.D."/>
            <person name="Brubaker C."/>
            <person name="Broadhvest J."/>
            <person name="Wilkins T.A."/>
        </authorList>
    </citation>
    <scope>NUCLEOTIDE SEQUENCE</scope>
    <source>
        <strain evidence="2">cv. AKA8401</strain>
    </source>
</reference>
<accession>A0A0B0N9H0</accession>
<organism evidence="1 2">
    <name type="scientific">Gossypium arboreum</name>
    <name type="common">Tree cotton</name>
    <name type="synonym">Gossypium nanking</name>
    <dbReference type="NCBI Taxonomy" id="29729"/>
    <lineage>
        <taxon>Eukaryota</taxon>
        <taxon>Viridiplantae</taxon>
        <taxon>Streptophyta</taxon>
        <taxon>Embryophyta</taxon>
        <taxon>Tracheophyta</taxon>
        <taxon>Spermatophyta</taxon>
        <taxon>Magnoliopsida</taxon>
        <taxon>eudicotyledons</taxon>
        <taxon>Gunneridae</taxon>
        <taxon>Pentapetalae</taxon>
        <taxon>rosids</taxon>
        <taxon>malvids</taxon>
        <taxon>Malvales</taxon>
        <taxon>Malvaceae</taxon>
        <taxon>Malvoideae</taxon>
        <taxon>Gossypium</taxon>
    </lineage>
</organism>
<proteinExistence type="predicted"/>
<keyword evidence="2" id="KW-1185">Reference proteome</keyword>
<dbReference type="EMBL" id="KN390879">
    <property type="protein sequence ID" value="KHG09435.1"/>
    <property type="molecule type" value="Genomic_DNA"/>
</dbReference>
<name>A0A0B0N9H0_GOSAR</name>
<dbReference type="Proteomes" id="UP000032142">
    <property type="component" value="Unassembled WGS sequence"/>
</dbReference>